<dbReference type="AlphaFoldDB" id="A0A833WY26"/>
<evidence type="ECO:0000313" key="1">
    <source>
        <dbReference type="EMBL" id="KAF5450594.1"/>
    </source>
</evidence>
<accession>A0A833WY26</accession>
<dbReference type="Gramene" id="Jr13_25050_p1">
    <property type="protein sequence ID" value="cds.Jr13_25050_p1"/>
    <property type="gene ID" value="Jr13_25050"/>
</dbReference>
<evidence type="ECO:0000313" key="2">
    <source>
        <dbReference type="Proteomes" id="UP000619265"/>
    </source>
</evidence>
<sequence>MTERLEQFSDMLHSVIETVNENSRRGREVSNEPRGQEDRPVFQRNFRLDFPRFAGIDPTGWVFKAIQYFDFYQVPLHQKLMLASYHREGEALFEVLSNRLKGLFEKHKLSCFVSGLKDEIRLPVKMFNPLNLEAAFGLAKMQEEYVLSSRKPWRQIGHYSDKWPIDHGGGLSIKGQKSMGLKSVFFAWEN</sequence>
<reference evidence="1" key="1">
    <citation type="submission" date="2015-10" db="EMBL/GenBank/DDBJ databases">
        <authorList>
            <person name="Martinez-Garcia P.J."/>
            <person name="Crepeau M.W."/>
            <person name="Puiu D."/>
            <person name="Gonzalez-Ibeas D."/>
            <person name="Whalen J."/>
            <person name="Stevens K."/>
            <person name="Paul R."/>
            <person name="Butterfield T."/>
            <person name="Britton M."/>
            <person name="Reagan R."/>
            <person name="Chakraborty S."/>
            <person name="Walawage S.L."/>
            <person name="Vasquez-Gross H.A."/>
            <person name="Cardeno C."/>
            <person name="Famula R."/>
            <person name="Pratt K."/>
            <person name="Kuruganti S."/>
            <person name="Aradhya M.K."/>
            <person name="Leslie C.A."/>
            <person name="Dandekar A.M."/>
            <person name="Salzberg S.L."/>
            <person name="Wegrzyn J.L."/>
            <person name="Langley C.H."/>
            <person name="Neale D.B."/>
        </authorList>
    </citation>
    <scope>NUCLEOTIDE SEQUENCE</scope>
    <source>
        <tissue evidence="1">Leaves</tissue>
    </source>
</reference>
<comment type="caution">
    <text evidence="1">The sequence shown here is derived from an EMBL/GenBank/DDBJ whole genome shotgun (WGS) entry which is preliminary data.</text>
</comment>
<protein>
    <submittedName>
        <fullName evidence="1">Uncharacterized protein</fullName>
    </submittedName>
</protein>
<name>A0A833WY26_JUGRE</name>
<organism evidence="1 2">
    <name type="scientific">Juglans regia</name>
    <name type="common">English walnut</name>
    <dbReference type="NCBI Taxonomy" id="51240"/>
    <lineage>
        <taxon>Eukaryota</taxon>
        <taxon>Viridiplantae</taxon>
        <taxon>Streptophyta</taxon>
        <taxon>Embryophyta</taxon>
        <taxon>Tracheophyta</taxon>
        <taxon>Spermatophyta</taxon>
        <taxon>Magnoliopsida</taxon>
        <taxon>eudicotyledons</taxon>
        <taxon>Gunneridae</taxon>
        <taxon>Pentapetalae</taxon>
        <taxon>rosids</taxon>
        <taxon>fabids</taxon>
        <taxon>Fagales</taxon>
        <taxon>Juglandaceae</taxon>
        <taxon>Juglans</taxon>
    </lineage>
</organism>
<reference evidence="1" key="2">
    <citation type="submission" date="2020-03" db="EMBL/GenBank/DDBJ databases">
        <title>Walnut 2.0.</title>
        <authorList>
            <person name="Marrano A."/>
            <person name="Britton M."/>
            <person name="Zimin A.V."/>
            <person name="Zaini P.A."/>
            <person name="Workman R."/>
            <person name="Puiu D."/>
            <person name="Bianco L."/>
            <person name="Allen B.J."/>
            <person name="Troggio M."/>
            <person name="Leslie C.A."/>
            <person name="Timp W."/>
            <person name="Dendekar A."/>
            <person name="Salzberg S.L."/>
            <person name="Neale D.B."/>
        </authorList>
    </citation>
    <scope>NUCLEOTIDE SEQUENCE</scope>
    <source>
        <tissue evidence="1">Leaves</tissue>
    </source>
</reference>
<dbReference type="Proteomes" id="UP000619265">
    <property type="component" value="Unassembled WGS sequence"/>
</dbReference>
<gene>
    <name evidence="1" type="ORF">F2P56_030929</name>
</gene>
<proteinExistence type="predicted"/>
<dbReference type="EMBL" id="LIHL02000013">
    <property type="protein sequence ID" value="KAF5450594.1"/>
    <property type="molecule type" value="Genomic_DNA"/>
</dbReference>